<feature type="binding site" evidence="4 6">
    <location>
        <position position="322"/>
    </location>
    <ligand>
        <name>substrate</name>
    </ligand>
</feature>
<evidence type="ECO:0000256" key="2">
    <source>
        <dbReference type="ARBA" id="ARBA00022898"/>
    </source>
</evidence>
<sequence length="393" mass="42457">MEHFTRRTWLEIDLDAVRHNVAQIRSRIGGRKLMAIVKADAYGHGAAVLGPFLRRCGADCFGVSNIDEAQELRAGGVEEPILILGYTPEEDYGRLVECGAAQTLYDERAARSLSAAATAAGAKIPVHIKLDTGMNRLGFATQTEDGRRAAVDVIERIVGLPGLVPEGIFTHFSVSDERGNPFTGRQYDNFTATLAALEQRGITFPLRHCDNSAAIYNLGENITNLVRPGIILYGLAPEPGDDVFAAEAQLMPAARFKSVVSHVKTVPAGDFVSYGNSVTLTRPTRVATIPVGYADGYDRLLSNRGEVLVNGCRCRILGRVCMDQMMVDATDAGEVAVGQSVTLFGTEQGTSLSVDELAQMVGTISYELLCTVGRRVPRVYFQGGKAVKVVKYI</sequence>
<comment type="cofactor">
    <cofactor evidence="1 4 5">
        <name>pyridoxal 5'-phosphate</name>
        <dbReference type="ChEBI" id="CHEBI:597326"/>
    </cofactor>
</comment>
<dbReference type="PANTHER" id="PTHR30511:SF0">
    <property type="entry name" value="ALANINE RACEMASE, CATABOLIC-RELATED"/>
    <property type="match status" value="1"/>
</dbReference>
<dbReference type="Gene3D" id="3.20.20.10">
    <property type="entry name" value="Alanine racemase"/>
    <property type="match status" value="1"/>
</dbReference>
<dbReference type="InterPro" id="IPR000821">
    <property type="entry name" value="Ala_racemase"/>
</dbReference>
<keyword evidence="9" id="KW-1185">Reference proteome</keyword>
<dbReference type="PRINTS" id="PR00992">
    <property type="entry name" value="ALARACEMASE"/>
</dbReference>
<dbReference type="Proteomes" id="UP000620366">
    <property type="component" value="Unassembled WGS sequence"/>
</dbReference>
<evidence type="ECO:0000256" key="5">
    <source>
        <dbReference type="PIRSR" id="PIRSR600821-50"/>
    </source>
</evidence>
<dbReference type="NCBIfam" id="TIGR00492">
    <property type="entry name" value="alr"/>
    <property type="match status" value="1"/>
</dbReference>
<gene>
    <name evidence="8" type="primary">alr</name>
    <name evidence="8" type="ORF">H8695_05610</name>
</gene>
<comment type="caution">
    <text evidence="8">The sequence shown here is derived from an EMBL/GenBank/DDBJ whole genome shotgun (WGS) entry which is preliminary data.</text>
</comment>
<dbReference type="GO" id="GO:0030632">
    <property type="term" value="P:D-alanine biosynthetic process"/>
    <property type="evidence" value="ECO:0007669"/>
    <property type="project" value="UniProtKB-UniRule"/>
</dbReference>
<dbReference type="Pfam" id="PF00842">
    <property type="entry name" value="Ala_racemase_C"/>
    <property type="match status" value="1"/>
</dbReference>
<dbReference type="HAMAP" id="MF_01201">
    <property type="entry name" value="Ala_racemase"/>
    <property type="match status" value="1"/>
</dbReference>
<dbReference type="Gene3D" id="2.40.37.10">
    <property type="entry name" value="Lyase, Ornithine Decarboxylase, Chain A, domain 1"/>
    <property type="match status" value="1"/>
</dbReference>
<feature type="active site" description="Proton acceptor; specific for L-alanine" evidence="4">
    <location>
        <position position="274"/>
    </location>
</feature>
<dbReference type="EC" id="5.1.1.1" evidence="4"/>
<dbReference type="GO" id="GO:0009252">
    <property type="term" value="P:peptidoglycan biosynthetic process"/>
    <property type="evidence" value="ECO:0007669"/>
    <property type="project" value="TreeGrafter"/>
</dbReference>
<dbReference type="FunFam" id="3.20.20.10:FF:000002">
    <property type="entry name" value="Alanine racemase"/>
    <property type="match status" value="1"/>
</dbReference>
<dbReference type="GO" id="GO:0030170">
    <property type="term" value="F:pyridoxal phosphate binding"/>
    <property type="evidence" value="ECO:0007669"/>
    <property type="project" value="UniProtKB-UniRule"/>
</dbReference>
<evidence type="ECO:0000256" key="4">
    <source>
        <dbReference type="HAMAP-Rule" id="MF_01201"/>
    </source>
</evidence>
<feature type="binding site" evidence="4 6">
    <location>
        <position position="136"/>
    </location>
    <ligand>
        <name>substrate</name>
    </ligand>
</feature>
<dbReference type="CDD" id="cd00430">
    <property type="entry name" value="PLPDE_III_AR"/>
    <property type="match status" value="1"/>
</dbReference>
<keyword evidence="2 4" id="KW-0663">Pyridoxal phosphate</keyword>
<evidence type="ECO:0000256" key="1">
    <source>
        <dbReference type="ARBA" id="ARBA00001933"/>
    </source>
</evidence>
<reference evidence="8" key="1">
    <citation type="submission" date="2020-08" db="EMBL/GenBank/DDBJ databases">
        <title>Genome public.</title>
        <authorList>
            <person name="Liu C."/>
            <person name="Sun Q."/>
        </authorList>
    </citation>
    <scope>NUCLEOTIDE SEQUENCE</scope>
    <source>
        <strain evidence="8">BX7</strain>
    </source>
</reference>
<comment type="catalytic activity">
    <reaction evidence="4">
        <text>L-alanine = D-alanine</text>
        <dbReference type="Rhea" id="RHEA:20249"/>
        <dbReference type="ChEBI" id="CHEBI:57416"/>
        <dbReference type="ChEBI" id="CHEBI:57972"/>
        <dbReference type="EC" id="5.1.1.1"/>
    </reaction>
</comment>
<feature type="active site" description="Proton acceptor; specific for D-alanine" evidence="4">
    <location>
        <position position="38"/>
    </location>
</feature>
<dbReference type="SUPFAM" id="SSF50621">
    <property type="entry name" value="Alanine racemase C-terminal domain-like"/>
    <property type="match status" value="1"/>
</dbReference>
<comment type="function">
    <text evidence="4">Catalyzes the interconversion of L-alanine and D-alanine. May also act on other amino acids.</text>
</comment>
<proteinExistence type="inferred from homology"/>
<feature type="domain" description="Alanine racemase C-terminal" evidence="7">
    <location>
        <begin position="253"/>
        <end position="381"/>
    </location>
</feature>
<protein>
    <recommendedName>
        <fullName evidence="4">Alanine racemase</fullName>
        <ecNumber evidence="4">5.1.1.1</ecNumber>
    </recommendedName>
</protein>
<dbReference type="Pfam" id="PF01168">
    <property type="entry name" value="Ala_racemase_N"/>
    <property type="match status" value="1"/>
</dbReference>
<dbReference type="RefSeq" id="WP_249299919.1">
    <property type="nucleotide sequence ID" value="NZ_JACRSP010000002.1"/>
</dbReference>
<evidence type="ECO:0000313" key="9">
    <source>
        <dbReference type="Proteomes" id="UP000620366"/>
    </source>
</evidence>
<dbReference type="InterPro" id="IPR001608">
    <property type="entry name" value="Ala_racemase_N"/>
</dbReference>
<organism evidence="8 9">
    <name type="scientific">Feifania hominis</name>
    <dbReference type="NCBI Taxonomy" id="2763660"/>
    <lineage>
        <taxon>Bacteria</taxon>
        <taxon>Bacillati</taxon>
        <taxon>Bacillota</taxon>
        <taxon>Clostridia</taxon>
        <taxon>Eubacteriales</taxon>
        <taxon>Feifaniaceae</taxon>
        <taxon>Feifania</taxon>
    </lineage>
</organism>
<dbReference type="InterPro" id="IPR009006">
    <property type="entry name" value="Ala_racemase/Decarboxylase_C"/>
</dbReference>
<dbReference type="SMART" id="SM01005">
    <property type="entry name" value="Ala_racemase_C"/>
    <property type="match status" value="1"/>
</dbReference>
<dbReference type="InterPro" id="IPR029066">
    <property type="entry name" value="PLP-binding_barrel"/>
</dbReference>
<evidence type="ECO:0000256" key="6">
    <source>
        <dbReference type="PIRSR" id="PIRSR600821-52"/>
    </source>
</evidence>
<evidence type="ECO:0000313" key="8">
    <source>
        <dbReference type="EMBL" id="MBC8536167.1"/>
    </source>
</evidence>
<comment type="pathway">
    <text evidence="4">Amino-acid biosynthesis; D-alanine biosynthesis; D-alanine from L-alanine: step 1/1.</text>
</comment>
<name>A0A926DE48_9FIRM</name>
<dbReference type="PANTHER" id="PTHR30511">
    <property type="entry name" value="ALANINE RACEMASE"/>
    <property type="match status" value="1"/>
</dbReference>
<accession>A0A926DE48</accession>
<dbReference type="GO" id="GO:0008784">
    <property type="term" value="F:alanine racemase activity"/>
    <property type="evidence" value="ECO:0007669"/>
    <property type="project" value="UniProtKB-UniRule"/>
</dbReference>
<dbReference type="InterPro" id="IPR011079">
    <property type="entry name" value="Ala_racemase_C"/>
</dbReference>
<feature type="modified residue" description="N6-(pyridoxal phosphate)lysine" evidence="4 5">
    <location>
        <position position="38"/>
    </location>
</feature>
<evidence type="ECO:0000256" key="3">
    <source>
        <dbReference type="ARBA" id="ARBA00023235"/>
    </source>
</evidence>
<dbReference type="SUPFAM" id="SSF51419">
    <property type="entry name" value="PLP-binding barrel"/>
    <property type="match status" value="1"/>
</dbReference>
<keyword evidence="3 4" id="KW-0413">Isomerase</keyword>
<dbReference type="PROSITE" id="PS00395">
    <property type="entry name" value="ALANINE_RACEMASE"/>
    <property type="match status" value="1"/>
</dbReference>
<comment type="similarity">
    <text evidence="4">Belongs to the alanine racemase family.</text>
</comment>
<dbReference type="InterPro" id="IPR020622">
    <property type="entry name" value="Ala_racemase_pyridoxalP-BS"/>
</dbReference>
<evidence type="ECO:0000259" key="7">
    <source>
        <dbReference type="SMART" id="SM01005"/>
    </source>
</evidence>
<dbReference type="GO" id="GO:0005829">
    <property type="term" value="C:cytosol"/>
    <property type="evidence" value="ECO:0007669"/>
    <property type="project" value="TreeGrafter"/>
</dbReference>
<dbReference type="EMBL" id="JACRSP010000002">
    <property type="protein sequence ID" value="MBC8536167.1"/>
    <property type="molecule type" value="Genomic_DNA"/>
</dbReference>
<dbReference type="AlphaFoldDB" id="A0A926DE48"/>